<name>A0A397HXS8_9GLOM</name>
<reference evidence="1 2" key="1">
    <citation type="submission" date="2018-08" db="EMBL/GenBank/DDBJ databases">
        <title>Genome and evolution of the arbuscular mycorrhizal fungus Diversispora epigaea (formerly Glomus versiforme) and its bacterial endosymbionts.</title>
        <authorList>
            <person name="Sun X."/>
            <person name="Fei Z."/>
            <person name="Harrison M."/>
        </authorList>
    </citation>
    <scope>NUCLEOTIDE SEQUENCE [LARGE SCALE GENOMIC DNA]</scope>
    <source>
        <strain evidence="1 2">IT104</strain>
    </source>
</reference>
<comment type="caution">
    <text evidence="1">The sequence shown here is derived from an EMBL/GenBank/DDBJ whole genome shotgun (WGS) entry which is preliminary data.</text>
</comment>
<dbReference type="Proteomes" id="UP000266861">
    <property type="component" value="Unassembled WGS sequence"/>
</dbReference>
<organism evidence="1 2">
    <name type="scientific">Diversispora epigaea</name>
    <dbReference type="NCBI Taxonomy" id="1348612"/>
    <lineage>
        <taxon>Eukaryota</taxon>
        <taxon>Fungi</taxon>
        <taxon>Fungi incertae sedis</taxon>
        <taxon>Mucoromycota</taxon>
        <taxon>Glomeromycotina</taxon>
        <taxon>Glomeromycetes</taxon>
        <taxon>Diversisporales</taxon>
        <taxon>Diversisporaceae</taxon>
        <taxon>Diversispora</taxon>
    </lineage>
</organism>
<evidence type="ECO:0000313" key="2">
    <source>
        <dbReference type="Proteomes" id="UP000266861"/>
    </source>
</evidence>
<accession>A0A397HXS8</accession>
<evidence type="ECO:0000313" key="1">
    <source>
        <dbReference type="EMBL" id="RHZ68081.1"/>
    </source>
</evidence>
<keyword evidence="2" id="KW-1185">Reference proteome</keyword>
<gene>
    <name evidence="1" type="ORF">Glove_297g27</name>
</gene>
<protein>
    <submittedName>
        <fullName evidence="1">Uncharacterized protein</fullName>
    </submittedName>
</protein>
<dbReference type="EMBL" id="PQFF01000271">
    <property type="protein sequence ID" value="RHZ68081.1"/>
    <property type="molecule type" value="Genomic_DNA"/>
</dbReference>
<proteinExistence type="predicted"/>
<dbReference type="AlphaFoldDB" id="A0A397HXS8"/>
<sequence>MILNLGLVNEFSLYYYVCIKVRELTRFPLSIKLVQSGHFLAITQQDIRELTRFPLSIKLVQSGHFLAITQQDKNVKTRFNFDLMKAADEFDHKTRKSSNVIITKYTNLIFDALLFKNPLCMDSLLKQDVLRLEAIKRFMASIILPPRTILVQELVAFKGILGEYNPLAWNTNTVCSGDTCHNHLQELQPVATNYAIRKNELQHFFELRQISLIYYYSWWTDGQFYSRMFDPVPQITRKW</sequence>